<dbReference type="Gene3D" id="3.80.30.20">
    <property type="entry name" value="tm_1862 like domain"/>
    <property type="match status" value="1"/>
</dbReference>
<dbReference type="CDD" id="cd01335">
    <property type="entry name" value="Radical_SAM"/>
    <property type="match status" value="1"/>
</dbReference>
<dbReference type="GeneID" id="78512398"/>
<organism evidence="4 5">
    <name type="scientific">Olsenella uli (strain ATCC 49627 / DSM 7084 / CCUG 31166 / CIP 109912 / JCM 12494 / LMG 11480 / NCIMB 702895 / VPI D76D-27C)</name>
    <name type="common">Lactobacillus uli</name>
    <dbReference type="NCBI Taxonomy" id="633147"/>
    <lineage>
        <taxon>Bacteria</taxon>
        <taxon>Bacillati</taxon>
        <taxon>Actinomycetota</taxon>
        <taxon>Coriobacteriia</taxon>
        <taxon>Coriobacteriales</taxon>
        <taxon>Atopobiaceae</taxon>
        <taxon>Olsenella</taxon>
    </lineage>
</organism>
<dbReference type="PROSITE" id="PS51918">
    <property type="entry name" value="RADICAL_SAM"/>
    <property type="match status" value="1"/>
</dbReference>
<dbReference type="GO" id="GO:0004109">
    <property type="term" value="F:coproporphyrinogen oxidase activity"/>
    <property type="evidence" value="ECO:0007669"/>
    <property type="project" value="InterPro"/>
</dbReference>
<dbReference type="EMBL" id="CP002106">
    <property type="protein sequence ID" value="ADK68088.1"/>
    <property type="molecule type" value="Genomic_DNA"/>
</dbReference>
<dbReference type="SMART" id="SM00729">
    <property type="entry name" value="Elp3"/>
    <property type="match status" value="1"/>
</dbReference>
<dbReference type="eggNOG" id="COG0635">
    <property type="taxonomic scope" value="Bacteria"/>
</dbReference>
<evidence type="ECO:0000313" key="4">
    <source>
        <dbReference type="EMBL" id="ADK68088.1"/>
    </source>
</evidence>
<dbReference type="Pfam" id="PF06969">
    <property type="entry name" value="HemN_C"/>
    <property type="match status" value="1"/>
</dbReference>
<dbReference type="GO" id="GO:0006779">
    <property type="term" value="P:porphyrin-containing compound biosynthetic process"/>
    <property type="evidence" value="ECO:0007669"/>
    <property type="project" value="InterPro"/>
</dbReference>
<name>E1R0C4_OLSUV</name>
<keyword evidence="4" id="KW-0560">Oxidoreductase</keyword>
<evidence type="ECO:0000313" key="5">
    <source>
        <dbReference type="Proteomes" id="UP000000333"/>
    </source>
</evidence>
<evidence type="ECO:0000256" key="2">
    <source>
        <dbReference type="ARBA" id="ARBA00017228"/>
    </source>
</evidence>
<dbReference type="InterPro" id="IPR007197">
    <property type="entry name" value="rSAM"/>
</dbReference>
<dbReference type="OrthoDB" id="9808022at2"/>
<dbReference type="SFLD" id="SFLDS00029">
    <property type="entry name" value="Radical_SAM"/>
    <property type="match status" value="1"/>
</dbReference>
<evidence type="ECO:0000256" key="1">
    <source>
        <dbReference type="ARBA" id="ARBA00006100"/>
    </source>
</evidence>
<dbReference type="Proteomes" id="UP000000333">
    <property type="component" value="Chromosome"/>
</dbReference>
<reference evidence="4 5" key="1">
    <citation type="journal article" date="2010" name="Stand. Genomic Sci.">
        <title>Complete genome sequence of Olsenella uli type strain (VPI D76D-27C).</title>
        <authorList>
            <person name="Goker M."/>
            <person name="Held B."/>
            <person name="Lucas S."/>
            <person name="Nolan M."/>
            <person name="Yasawong M."/>
            <person name="Glavina Del Rio T."/>
            <person name="Tice H."/>
            <person name="Cheng J.F."/>
            <person name="Bruce D."/>
            <person name="Detter J.C."/>
            <person name="Tapia R."/>
            <person name="Han C."/>
            <person name="Goodwin L."/>
            <person name="Pitluck S."/>
            <person name="Liolios K."/>
            <person name="Ivanova N."/>
            <person name="Mavromatis K."/>
            <person name="Mikhailova N."/>
            <person name="Pati A."/>
            <person name="Chen A."/>
            <person name="Palaniappan K."/>
            <person name="Land M."/>
            <person name="Hauser L."/>
            <person name="Chang Y.J."/>
            <person name="Jeffries C.D."/>
            <person name="Rohde M."/>
            <person name="Sikorski J."/>
            <person name="Pukall R."/>
            <person name="Woyke T."/>
            <person name="Bristow J."/>
            <person name="Eisen J.A."/>
            <person name="Markowitz V."/>
            <person name="Hugenholtz P."/>
            <person name="Kyrpides N.C."/>
            <person name="Klenk H.P."/>
            <person name="Lapidus A."/>
        </authorList>
    </citation>
    <scope>NUCLEOTIDE SEQUENCE [LARGE SCALE GENOMIC DNA]</scope>
    <source>
        <strain evidence="5">ATCC 49627 / DSM 7084 / CIP 109912 / JCM 12494 / NCIMB 702895 / VPI D76D-27C</strain>
    </source>
</reference>
<dbReference type="InterPro" id="IPR023404">
    <property type="entry name" value="rSAM_horseshoe"/>
</dbReference>
<gene>
    <name evidence="4" type="ordered locus">Olsu_0977</name>
</gene>
<dbReference type="Pfam" id="PF04055">
    <property type="entry name" value="Radical_SAM"/>
    <property type="match status" value="1"/>
</dbReference>
<dbReference type="InterPro" id="IPR006638">
    <property type="entry name" value="Elp3/MiaA/NifB-like_rSAM"/>
</dbReference>
<feature type="domain" description="Radical SAM core" evidence="3">
    <location>
        <begin position="18"/>
        <end position="251"/>
    </location>
</feature>
<dbReference type="InterPro" id="IPR010723">
    <property type="entry name" value="HemN_C"/>
</dbReference>
<evidence type="ECO:0000259" key="3">
    <source>
        <dbReference type="PROSITE" id="PS51918"/>
    </source>
</evidence>
<dbReference type="PANTHER" id="PTHR13932">
    <property type="entry name" value="COPROPORPHYRINIGEN III OXIDASE"/>
    <property type="match status" value="1"/>
</dbReference>
<dbReference type="RefSeq" id="WP_013251840.1">
    <property type="nucleotide sequence ID" value="NC_014363.1"/>
</dbReference>
<accession>E1R0C4</accession>
<dbReference type="SFLD" id="SFLDF00562">
    <property type="entry name" value="HemN-like__clustered_with_heat"/>
    <property type="match status" value="1"/>
</dbReference>
<dbReference type="InterPro" id="IPR058240">
    <property type="entry name" value="rSAM_sf"/>
</dbReference>
<dbReference type="AlphaFoldDB" id="E1R0C4"/>
<keyword evidence="5" id="KW-1185">Reference proteome</keyword>
<comment type="similarity">
    <text evidence="1">Belongs to the anaerobic coproporphyrinogen-III oxidase family. HemW subfamily.</text>
</comment>
<dbReference type="PANTHER" id="PTHR13932:SF5">
    <property type="entry name" value="RADICAL S-ADENOSYL METHIONINE DOMAIN-CONTAINING PROTEIN 1, MITOCHONDRIAL"/>
    <property type="match status" value="1"/>
</dbReference>
<dbReference type="InterPro" id="IPR004559">
    <property type="entry name" value="HemW-like"/>
</dbReference>
<proteinExistence type="inferred from homology"/>
<dbReference type="SUPFAM" id="SSF102114">
    <property type="entry name" value="Radical SAM enzymes"/>
    <property type="match status" value="1"/>
</dbReference>
<dbReference type="GO" id="GO:0051539">
    <property type="term" value="F:4 iron, 4 sulfur cluster binding"/>
    <property type="evidence" value="ECO:0007669"/>
    <property type="project" value="InterPro"/>
</dbReference>
<dbReference type="STRING" id="633147.Olsu_0977"/>
<dbReference type="HOGENOM" id="CLU_027579_2_0_11"/>
<dbReference type="InterPro" id="IPR034505">
    <property type="entry name" value="Coproporphyrinogen-III_oxidase"/>
</dbReference>
<protein>
    <recommendedName>
        <fullName evidence="2">Heme chaperone HemW</fullName>
    </recommendedName>
</protein>
<dbReference type="KEGG" id="ols:Olsu_0977"/>
<dbReference type="GO" id="GO:0005737">
    <property type="term" value="C:cytoplasm"/>
    <property type="evidence" value="ECO:0007669"/>
    <property type="project" value="InterPro"/>
</dbReference>
<dbReference type="SFLD" id="SFLDG01065">
    <property type="entry name" value="anaerobic_coproporphyrinogen-I"/>
    <property type="match status" value="1"/>
</dbReference>
<sequence length="427" mass="45144">MTGAVRHVRATNAPGVPSGPGTVAALYVHIPFCAHKCPYCDFASRATARNDARMLPYLGKILEQYSELRSVGLLEGCDTAYVGGGTPPMLGGGLVDLSLAIGELGTLSEFSMEANPESLPADLVGELAQTPLTRVSLGVQSTDDVELAALGRTHGARDALAAVESVASSGLAVSCDLMCAIPHQSDATWRRSLADVLSAGATHVSVYPLSIEEKTPFGARYAGTRPDFNDEAVQARRMEIACDALAAAGLRRYEVASYARPGRECRHNQTYWEGRSYLGIGVAAAGMLDRTGYESLRRACPQLPVPLPGIARVRLVVKDDLDAFLASSSCADLHFSGEMLTERQAVAEDLMLGARLARGIGEDLLSRARGVVGADALDAALGRVHRSGLATREGGSLVPTRRGWLLGNELYGELWGLSEGTIATFAC</sequence>